<dbReference type="Gene3D" id="1.20.1070.10">
    <property type="entry name" value="Rhodopsin 7-helix transmembrane proteins"/>
    <property type="match status" value="1"/>
</dbReference>
<gene>
    <name evidence="8" type="ORF">CRE_08957</name>
</gene>
<dbReference type="PROSITE" id="PS50262">
    <property type="entry name" value="G_PROTEIN_RECEP_F1_2"/>
    <property type="match status" value="1"/>
</dbReference>
<keyword evidence="2 6" id="KW-0812">Transmembrane</keyword>
<dbReference type="Pfam" id="PF10324">
    <property type="entry name" value="7TM_GPCR_Srw"/>
    <property type="match status" value="1"/>
</dbReference>
<dbReference type="GO" id="GO:0008528">
    <property type="term" value="F:G protein-coupled peptide receptor activity"/>
    <property type="evidence" value="ECO:0007669"/>
    <property type="project" value="InterPro"/>
</dbReference>
<protein>
    <recommendedName>
        <fullName evidence="7">G-protein coupled receptors family 1 profile domain-containing protein</fullName>
    </recommendedName>
</protein>
<feature type="transmembrane region" description="Helical" evidence="6">
    <location>
        <begin position="134"/>
        <end position="159"/>
    </location>
</feature>
<dbReference type="PANTHER" id="PTHR22751:SF30">
    <property type="entry name" value="G-PROTEIN COUPLED RECEPTORS FAMILY 1 PROFILE DOMAIN-CONTAINING PROTEIN"/>
    <property type="match status" value="1"/>
</dbReference>
<evidence type="ECO:0000256" key="1">
    <source>
        <dbReference type="ARBA" id="ARBA00004370"/>
    </source>
</evidence>
<feature type="transmembrane region" description="Helical" evidence="6">
    <location>
        <begin position="89"/>
        <end position="110"/>
    </location>
</feature>
<dbReference type="InParanoid" id="E3LIG9"/>
<dbReference type="EMBL" id="DS268409">
    <property type="protein sequence ID" value="EFO95216.1"/>
    <property type="molecule type" value="Genomic_DNA"/>
</dbReference>
<comment type="subcellular location">
    <subcellularLocation>
        <location evidence="1">Membrane</location>
    </subcellularLocation>
</comment>
<keyword evidence="3 6" id="KW-1133">Transmembrane helix</keyword>
<evidence type="ECO:0000256" key="4">
    <source>
        <dbReference type="ARBA" id="ARBA00023136"/>
    </source>
</evidence>
<feature type="compositionally biased region" description="Basic and acidic residues" evidence="5">
    <location>
        <begin position="312"/>
        <end position="322"/>
    </location>
</feature>
<evidence type="ECO:0000256" key="6">
    <source>
        <dbReference type="SAM" id="Phobius"/>
    </source>
</evidence>
<feature type="transmembrane region" description="Helical" evidence="6">
    <location>
        <begin position="64"/>
        <end position="83"/>
    </location>
</feature>
<feature type="transmembrane region" description="Helical" evidence="6">
    <location>
        <begin position="171"/>
        <end position="194"/>
    </location>
</feature>
<dbReference type="InterPro" id="IPR019427">
    <property type="entry name" value="7TM_GPCR_serpentine_rcpt_Srw"/>
</dbReference>
<dbReference type="PANTHER" id="PTHR22751">
    <property type="entry name" value="G-PROTEIN COUPLED RECEPTOR-RELATED"/>
    <property type="match status" value="1"/>
</dbReference>
<dbReference type="GO" id="GO:0016020">
    <property type="term" value="C:membrane"/>
    <property type="evidence" value="ECO:0007669"/>
    <property type="project" value="UniProtKB-SubCell"/>
</dbReference>
<feature type="domain" description="G-protein coupled receptors family 1 profile" evidence="7">
    <location>
        <begin position="1"/>
        <end position="191"/>
    </location>
</feature>
<evidence type="ECO:0000259" key="7">
    <source>
        <dbReference type="PROSITE" id="PS50262"/>
    </source>
</evidence>
<keyword evidence="4 6" id="KW-0472">Membrane</keyword>
<evidence type="ECO:0000313" key="9">
    <source>
        <dbReference type="Proteomes" id="UP000008281"/>
    </source>
</evidence>
<dbReference type="SUPFAM" id="SSF81321">
    <property type="entry name" value="Family A G protein-coupled receptor-like"/>
    <property type="match status" value="1"/>
</dbReference>
<reference evidence="8" key="1">
    <citation type="submission" date="2007-07" db="EMBL/GenBank/DDBJ databases">
        <title>PCAP assembly of the Caenorhabditis remanei genome.</title>
        <authorList>
            <consortium name="The Caenorhabditis remanei Sequencing Consortium"/>
            <person name="Wilson R.K."/>
        </authorList>
    </citation>
    <scope>NUCLEOTIDE SEQUENCE [LARGE SCALE GENOMIC DNA]</scope>
    <source>
        <strain evidence="8">PB4641</strain>
    </source>
</reference>
<dbReference type="Proteomes" id="UP000008281">
    <property type="component" value="Unassembled WGS sequence"/>
</dbReference>
<evidence type="ECO:0000256" key="5">
    <source>
        <dbReference type="SAM" id="MobiDB-lite"/>
    </source>
</evidence>
<dbReference type="eggNOG" id="ENOG502RT6A">
    <property type="taxonomic scope" value="Eukaryota"/>
</dbReference>
<name>E3LIG9_CAERE</name>
<evidence type="ECO:0000256" key="2">
    <source>
        <dbReference type="ARBA" id="ARBA00022692"/>
    </source>
</evidence>
<evidence type="ECO:0000256" key="3">
    <source>
        <dbReference type="ARBA" id="ARBA00022989"/>
    </source>
</evidence>
<feature type="region of interest" description="Disordered" evidence="5">
    <location>
        <begin position="308"/>
        <end position="375"/>
    </location>
</feature>
<feature type="compositionally biased region" description="Acidic residues" evidence="5">
    <location>
        <begin position="358"/>
        <end position="375"/>
    </location>
</feature>
<keyword evidence="9" id="KW-1185">Reference proteome</keyword>
<evidence type="ECO:0000313" key="8">
    <source>
        <dbReference type="EMBL" id="EFO95216.1"/>
    </source>
</evidence>
<accession>E3LIG9</accession>
<dbReference type="HOGENOM" id="CLU_738174_0_0_1"/>
<organism evidence="9">
    <name type="scientific">Caenorhabditis remanei</name>
    <name type="common">Caenorhabditis vulgaris</name>
    <dbReference type="NCBI Taxonomy" id="31234"/>
    <lineage>
        <taxon>Eukaryota</taxon>
        <taxon>Metazoa</taxon>
        <taxon>Ecdysozoa</taxon>
        <taxon>Nematoda</taxon>
        <taxon>Chromadorea</taxon>
        <taxon>Rhabditida</taxon>
        <taxon>Rhabditina</taxon>
        <taxon>Rhabditomorpha</taxon>
        <taxon>Rhabditoidea</taxon>
        <taxon>Rhabditidae</taxon>
        <taxon>Peloderinae</taxon>
        <taxon>Caenorhabditis</taxon>
    </lineage>
</organism>
<proteinExistence type="predicted"/>
<dbReference type="InterPro" id="IPR017452">
    <property type="entry name" value="GPCR_Rhodpsn_7TM"/>
</dbReference>
<dbReference type="AlphaFoldDB" id="E3LIG9"/>
<sequence>MDECSRDFSSQYDNSTIDFLCTFMFSLENFVFFIKRYESKFLIPFIIINTFHFMVLTRKSMRTSSVNLLIAAVAFADICSLFFQLEQLLLVLLPCIFIPIVNFMLVIELWKNDEKRKKIFSPSKLNDSRKTTKLVFYFSLTFFIAQFPYGLVSSIMYLFVKTPGLLNILTFFTQLFMSLITFNTVTHFIVCIFMSSQYRITAKSIILCGHTSGVDTTMAKQSKPKRHSLWPGCLWCRLRGHSAQYCESYTVEERWELVRRRGWCHLCLTGGHHFAECRGGNRRARCRYCHAFHNPALCYDAPLPPLDQESIDPEKNADDKAQENVNTETTAETNAEEPMKKEPENFEAEMSDEHEAYDAADDIELESDEVQTEES</sequence>